<dbReference type="EMBL" id="ASPP01000594">
    <property type="protein sequence ID" value="ETO36506.1"/>
    <property type="molecule type" value="Genomic_DNA"/>
</dbReference>
<feature type="transmembrane region" description="Helical" evidence="2">
    <location>
        <begin position="107"/>
        <end position="126"/>
    </location>
</feature>
<sequence>MHDQLYNAVQRLWYFYNLKKKKKKEPNNLANEISNKKPKQKSVKVPDISTNNKASNNKTSNNRRTNDESSNNKRSNKIPIQLTDKISHDINPTSEFLGQILYQRHDAQLTIIAYFIFLKYLFFFFLKKKKKKFIIITVSVVVICGAFCVALLLCKRVYFRNHEINLDFHSRQNNSVPKASPVTSREVLSQTNTSNHPGLEVIASTSEVPHVATNNVQLTEAKPKAEEEPSEADDHDSEEEKAEEYVCSFPCHTIFFSFYAIMISISLIKDLPIVQSPTQYFGILLCFFAECKAKKDHKALIEPNLFLKINDPLKKKMHNQKKYFNESVSKFNQKYLVQK</sequence>
<keyword evidence="2" id="KW-0812">Transmembrane</keyword>
<feature type="compositionally biased region" description="Low complexity" evidence="1">
    <location>
        <begin position="49"/>
        <end position="63"/>
    </location>
</feature>
<protein>
    <submittedName>
        <fullName evidence="3">Uncharacterized protein</fullName>
    </submittedName>
</protein>
<gene>
    <name evidence="3" type="ORF">RFI_00554</name>
</gene>
<accession>X6PE66</accession>
<dbReference type="AlphaFoldDB" id="X6PE66"/>
<name>X6PE66_RETFI</name>
<keyword evidence="2" id="KW-0472">Membrane</keyword>
<evidence type="ECO:0000313" key="3">
    <source>
        <dbReference type="EMBL" id="ETO36506.1"/>
    </source>
</evidence>
<evidence type="ECO:0000256" key="2">
    <source>
        <dbReference type="SAM" id="Phobius"/>
    </source>
</evidence>
<evidence type="ECO:0000256" key="1">
    <source>
        <dbReference type="SAM" id="MobiDB-lite"/>
    </source>
</evidence>
<proteinExistence type="predicted"/>
<keyword evidence="2" id="KW-1133">Transmembrane helix</keyword>
<feature type="compositionally biased region" description="Acidic residues" evidence="1">
    <location>
        <begin position="228"/>
        <end position="238"/>
    </location>
</feature>
<feature type="region of interest" description="Disordered" evidence="1">
    <location>
        <begin position="219"/>
        <end position="238"/>
    </location>
</feature>
<comment type="caution">
    <text evidence="3">The sequence shown here is derived from an EMBL/GenBank/DDBJ whole genome shotgun (WGS) entry which is preliminary data.</text>
</comment>
<reference evidence="3 4" key="1">
    <citation type="journal article" date="2013" name="Curr. Biol.">
        <title>The Genome of the Foraminiferan Reticulomyxa filosa.</title>
        <authorList>
            <person name="Glockner G."/>
            <person name="Hulsmann N."/>
            <person name="Schleicher M."/>
            <person name="Noegel A.A."/>
            <person name="Eichinger L."/>
            <person name="Gallinger C."/>
            <person name="Pawlowski J."/>
            <person name="Sierra R."/>
            <person name="Euteneuer U."/>
            <person name="Pillet L."/>
            <person name="Moustafa A."/>
            <person name="Platzer M."/>
            <person name="Groth M."/>
            <person name="Szafranski K."/>
            <person name="Schliwa M."/>
        </authorList>
    </citation>
    <scope>NUCLEOTIDE SEQUENCE [LARGE SCALE GENOMIC DNA]</scope>
</reference>
<feature type="transmembrane region" description="Helical" evidence="2">
    <location>
        <begin position="133"/>
        <end position="153"/>
    </location>
</feature>
<organism evidence="3 4">
    <name type="scientific">Reticulomyxa filosa</name>
    <dbReference type="NCBI Taxonomy" id="46433"/>
    <lineage>
        <taxon>Eukaryota</taxon>
        <taxon>Sar</taxon>
        <taxon>Rhizaria</taxon>
        <taxon>Retaria</taxon>
        <taxon>Foraminifera</taxon>
        <taxon>Monothalamids</taxon>
        <taxon>Reticulomyxidae</taxon>
        <taxon>Reticulomyxa</taxon>
    </lineage>
</organism>
<keyword evidence="4" id="KW-1185">Reference proteome</keyword>
<evidence type="ECO:0000313" key="4">
    <source>
        <dbReference type="Proteomes" id="UP000023152"/>
    </source>
</evidence>
<dbReference type="Proteomes" id="UP000023152">
    <property type="component" value="Unassembled WGS sequence"/>
</dbReference>
<feature type="region of interest" description="Disordered" evidence="1">
    <location>
        <begin position="25"/>
        <end position="78"/>
    </location>
</feature>